<dbReference type="AlphaFoldDB" id="A1D283"/>
<dbReference type="OMA" id="YIPHCIM"/>
<dbReference type="RefSeq" id="XP_001264423.1">
    <property type="nucleotide sequence ID" value="XM_001264422.1"/>
</dbReference>
<keyword evidence="4" id="KW-1003">Cell membrane</keyword>
<evidence type="ECO:0000256" key="9">
    <source>
        <dbReference type="SAM" id="Phobius"/>
    </source>
</evidence>
<dbReference type="Pfam" id="PF03595">
    <property type="entry name" value="SLAC1"/>
    <property type="match status" value="1"/>
</dbReference>
<dbReference type="InterPro" id="IPR051629">
    <property type="entry name" value="Sulfite_efflux_TDT"/>
</dbReference>
<feature type="transmembrane region" description="Helical" evidence="9">
    <location>
        <begin position="174"/>
        <end position="199"/>
    </location>
</feature>
<dbReference type="InterPro" id="IPR038665">
    <property type="entry name" value="Voltage-dep_anion_channel_sf"/>
</dbReference>
<dbReference type="FunFam" id="1.50.10.150:FF:000005">
    <property type="entry name" value="Sulfite efflux pump SSU1"/>
    <property type="match status" value="1"/>
</dbReference>
<dbReference type="Gene3D" id="1.50.10.150">
    <property type="entry name" value="Voltage-dependent anion channel"/>
    <property type="match status" value="1"/>
</dbReference>
<dbReference type="InterPro" id="IPR004695">
    <property type="entry name" value="SLAC1/Mae1/Ssu1/TehA"/>
</dbReference>
<feature type="transmembrane region" description="Helical" evidence="9">
    <location>
        <begin position="211"/>
        <end position="235"/>
    </location>
</feature>
<evidence type="ECO:0000256" key="8">
    <source>
        <dbReference type="SAM" id="MobiDB-lite"/>
    </source>
</evidence>
<evidence type="ECO:0000313" key="10">
    <source>
        <dbReference type="EMBL" id="EAW22526.1"/>
    </source>
</evidence>
<feature type="region of interest" description="Disordered" evidence="8">
    <location>
        <begin position="1"/>
        <end position="43"/>
    </location>
</feature>
<dbReference type="Proteomes" id="UP000006702">
    <property type="component" value="Unassembled WGS sequence"/>
</dbReference>
<feature type="transmembrane region" description="Helical" evidence="9">
    <location>
        <begin position="98"/>
        <end position="123"/>
    </location>
</feature>
<keyword evidence="3" id="KW-0813">Transport</keyword>
<evidence type="ECO:0000256" key="5">
    <source>
        <dbReference type="ARBA" id="ARBA00022692"/>
    </source>
</evidence>
<comment type="similarity">
    <text evidence="2">Belongs to the tellurite-resistance/dicarboxylate transporter (TDT) family.</text>
</comment>
<dbReference type="PANTHER" id="PTHR31686:SF1">
    <property type="entry name" value="SULFITE EFFLUX PUMP SSU1"/>
    <property type="match status" value="1"/>
</dbReference>
<feature type="compositionally biased region" description="Low complexity" evidence="8">
    <location>
        <begin position="16"/>
        <end position="27"/>
    </location>
</feature>
<feature type="compositionally biased region" description="Polar residues" evidence="8">
    <location>
        <begin position="1"/>
        <end position="15"/>
    </location>
</feature>
<keyword evidence="7 9" id="KW-0472">Membrane</keyword>
<dbReference type="GO" id="GO:0005886">
    <property type="term" value="C:plasma membrane"/>
    <property type="evidence" value="ECO:0007669"/>
    <property type="project" value="UniProtKB-SubCell"/>
</dbReference>
<accession>A1D283</accession>
<dbReference type="HOGENOM" id="CLU_030057_6_1_1"/>
<dbReference type="PANTHER" id="PTHR31686">
    <property type="match status" value="1"/>
</dbReference>
<protein>
    <submittedName>
        <fullName evidence="10">C4-dicarboxylate/malic acid transporter, putative</fullName>
    </submittedName>
</protein>
<dbReference type="EMBL" id="DS027688">
    <property type="protein sequence ID" value="EAW22526.1"/>
    <property type="molecule type" value="Genomic_DNA"/>
</dbReference>
<dbReference type="eggNOG" id="ENOG502QT02">
    <property type="taxonomic scope" value="Eukaryota"/>
</dbReference>
<dbReference type="GO" id="GO:0000319">
    <property type="term" value="F:sulfite transmembrane transporter activity"/>
    <property type="evidence" value="ECO:0007669"/>
    <property type="project" value="TreeGrafter"/>
</dbReference>
<reference evidence="11" key="1">
    <citation type="journal article" date="2008" name="PLoS Genet.">
        <title>Genomic islands in the pathogenic filamentous fungus Aspergillus fumigatus.</title>
        <authorList>
            <person name="Fedorova N.D."/>
            <person name="Khaldi N."/>
            <person name="Joardar V.S."/>
            <person name="Maiti R."/>
            <person name="Amedeo P."/>
            <person name="Anderson M.J."/>
            <person name="Crabtree J."/>
            <person name="Silva J.C."/>
            <person name="Badger J.H."/>
            <person name="Albarraq A."/>
            <person name="Angiuoli S."/>
            <person name="Bussey H."/>
            <person name="Bowyer P."/>
            <person name="Cotty P.J."/>
            <person name="Dyer P.S."/>
            <person name="Egan A."/>
            <person name="Galens K."/>
            <person name="Fraser-Liggett C.M."/>
            <person name="Haas B.J."/>
            <person name="Inman J.M."/>
            <person name="Kent R."/>
            <person name="Lemieux S."/>
            <person name="Malavazi I."/>
            <person name="Orvis J."/>
            <person name="Roemer T."/>
            <person name="Ronning C.M."/>
            <person name="Sundaram J.P."/>
            <person name="Sutton G."/>
            <person name="Turner G."/>
            <person name="Venter J.C."/>
            <person name="White O.R."/>
            <person name="Whitty B.R."/>
            <person name="Youngman P."/>
            <person name="Wolfe K.H."/>
            <person name="Goldman G.H."/>
            <person name="Wortman J.R."/>
            <person name="Jiang B."/>
            <person name="Denning D.W."/>
            <person name="Nierman W.C."/>
        </authorList>
    </citation>
    <scope>NUCLEOTIDE SEQUENCE [LARGE SCALE GENOMIC DNA]</scope>
    <source>
        <strain evidence="11">ATCC 1020 / DSM 3700 / CBS 544.65 / FGSC A1164 / JCM 1740 / NRRL 181 / WB 181</strain>
    </source>
</reference>
<feature type="transmembrane region" description="Helical" evidence="9">
    <location>
        <begin position="144"/>
        <end position="168"/>
    </location>
</feature>
<evidence type="ECO:0000256" key="7">
    <source>
        <dbReference type="ARBA" id="ARBA00023136"/>
    </source>
</evidence>
<dbReference type="OrthoDB" id="1099at2759"/>
<feature type="transmembrane region" description="Helical" evidence="9">
    <location>
        <begin position="318"/>
        <end position="343"/>
    </location>
</feature>
<feature type="transmembrane region" description="Helical" evidence="9">
    <location>
        <begin position="385"/>
        <end position="405"/>
    </location>
</feature>
<sequence length="441" mass="48142">MRGLTMSTTTKSCRTSLPSLLSSSRPSKGGGRDAGAAEASPDTLPCRSSLDEYRLPEHDSGWRRIVYTTNTRIRWFSVVMGTGMISTALNTLPYNGRWLYWISIVVFVLNVAIFAVCSILSVLRYTMYPETLNTIMNEPAQSMFLSTFPMGLATIVNMICFVCVPAWGNWTRDFAWALWMVDACLSVISALYLPFSLMISNVDGQLSSMTAIWLLPIASCVVASGTGAVVADLLLNPNHALWTIIVSYVLWGVGICLSMIVYVIYFQRLTVHKLPHKGVIMSVFLPMGPLGSGTFAAVKLGTAGKTVLSKTQTLNDSSAASIVYVVGAMTALILWAFGLPWLFFAFASVLKSGRVPFNMGWWAFTFPVGAYAMGTCQLGRQLPSAFFRVLGTVLSLIVVIHWMVISVSTLKGVVSGKIFIAPRVASVQRQGKEENHSESIS</sequence>
<dbReference type="VEuPathDB" id="FungiDB:NFIA_012150"/>
<feature type="transmembrane region" description="Helical" evidence="9">
    <location>
        <begin position="355"/>
        <end position="373"/>
    </location>
</feature>
<comment type="subcellular location">
    <subcellularLocation>
        <location evidence="1">Cell membrane</location>
        <topology evidence="1">Multi-pass membrane protein</topology>
    </subcellularLocation>
</comment>
<dbReference type="GeneID" id="4591665"/>
<evidence type="ECO:0000256" key="6">
    <source>
        <dbReference type="ARBA" id="ARBA00022989"/>
    </source>
</evidence>
<feature type="transmembrane region" description="Helical" evidence="9">
    <location>
        <begin position="278"/>
        <end position="298"/>
    </location>
</feature>
<keyword evidence="11" id="KW-1185">Reference proteome</keyword>
<evidence type="ECO:0000256" key="2">
    <source>
        <dbReference type="ARBA" id="ARBA00008566"/>
    </source>
</evidence>
<keyword evidence="5 9" id="KW-0812">Transmembrane</keyword>
<feature type="transmembrane region" description="Helical" evidence="9">
    <location>
        <begin position="241"/>
        <end position="266"/>
    </location>
</feature>
<organism evidence="10 11">
    <name type="scientific">Neosartorya fischeri (strain ATCC 1020 / DSM 3700 / CBS 544.65 / FGSC A1164 / JCM 1740 / NRRL 181 / WB 181)</name>
    <name type="common">Aspergillus fischerianus</name>
    <dbReference type="NCBI Taxonomy" id="331117"/>
    <lineage>
        <taxon>Eukaryota</taxon>
        <taxon>Fungi</taxon>
        <taxon>Dikarya</taxon>
        <taxon>Ascomycota</taxon>
        <taxon>Pezizomycotina</taxon>
        <taxon>Eurotiomycetes</taxon>
        <taxon>Eurotiomycetidae</taxon>
        <taxon>Eurotiales</taxon>
        <taxon>Aspergillaceae</taxon>
        <taxon>Aspergillus</taxon>
        <taxon>Aspergillus subgen. Fumigati</taxon>
    </lineage>
</organism>
<name>A1D283_NEOFI</name>
<evidence type="ECO:0000256" key="1">
    <source>
        <dbReference type="ARBA" id="ARBA00004651"/>
    </source>
</evidence>
<evidence type="ECO:0000256" key="3">
    <source>
        <dbReference type="ARBA" id="ARBA00022448"/>
    </source>
</evidence>
<dbReference type="CDD" id="cd09318">
    <property type="entry name" value="TDT_SSU1"/>
    <property type="match status" value="1"/>
</dbReference>
<keyword evidence="6 9" id="KW-1133">Transmembrane helix</keyword>
<evidence type="ECO:0000256" key="4">
    <source>
        <dbReference type="ARBA" id="ARBA00022475"/>
    </source>
</evidence>
<proteinExistence type="inferred from homology"/>
<gene>
    <name evidence="10" type="ORF">NFIA_012150</name>
</gene>
<evidence type="ECO:0000313" key="11">
    <source>
        <dbReference type="Proteomes" id="UP000006702"/>
    </source>
</evidence>
<dbReference type="KEGG" id="nfi:NFIA_012150"/>